<dbReference type="AlphaFoldDB" id="A0A4Y2VCA3"/>
<dbReference type="OrthoDB" id="8123891at2759"/>
<dbReference type="GO" id="GO:0008276">
    <property type="term" value="F:protein methyltransferase activity"/>
    <property type="evidence" value="ECO:0007669"/>
    <property type="project" value="UniProtKB-ARBA"/>
</dbReference>
<reference evidence="2 3" key="1">
    <citation type="journal article" date="2019" name="Sci. Rep.">
        <title>Orb-weaving spider Araneus ventricosus genome elucidates the spidroin gene catalogue.</title>
        <authorList>
            <person name="Kono N."/>
            <person name="Nakamura H."/>
            <person name="Ohtoshi R."/>
            <person name="Moran D.A.P."/>
            <person name="Shinohara A."/>
            <person name="Yoshida Y."/>
            <person name="Fujiwara M."/>
            <person name="Mori M."/>
            <person name="Tomita M."/>
            <person name="Arakawa K."/>
        </authorList>
    </citation>
    <scope>NUCLEOTIDE SEQUENCE [LARGE SCALE GENOMIC DNA]</scope>
</reference>
<comment type="caution">
    <text evidence="2">The sequence shown here is derived from an EMBL/GenBank/DDBJ whole genome shotgun (WGS) entry which is preliminary data.</text>
</comment>
<dbReference type="GO" id="GO:0008170">
    <property type="term" value="F:N-methyltransferase activity"/>
    <property type="evidence" value="ECO:0007669"/>
    <property type="project" value="UniProtKB-ARBA"/>
</dbReference>
<dbReference type="EMBL" id="BGPR01045293">
    <property type="protein sequence ID" value="GBO22162.1"/>
    <property type="molecule type" value="Genomic_DNA"/>
</dbReference>
<dbReference type="InterPro" id="IPR046341">
    <property type="entry name" value="SET_dom_sf"/>
</dbReference>
<name>A0A4Y2VCA3_ARAVE</name>
<dbReference type="InterPro" id="IPR001214">
    <property type="entry name" value="SET_dom"/>
</dbReference>
<dbReference type="GO" id="GO:0008757">
    <property type="term" value="F:S-adenosylmethionine-dependent methyltransferase activity"/>
    <property type="evidence" value="ECO:0007669"/>
    <property type="project" value="UniProtKB-ARBA"/>
</dbReference>
<dbReference type="Pfam" id="PF21549">
    <property type="entry name" value="PRDM2_PR"/>
    <property type="match status" value="1"/>
</dbReference>
<dbReference type="Gene3D" id="2.170.270.10">
    <property type="entry name" value="SET domain"/>
    <property type="match status" value="1"/>
</dbReference>
<keyword evidence="3" id="KW-1185">Reference proteome</keyword>
<gene>
    <name evidence="2" type="ORF">AVEN_71885_1</name>
</gene>
<feature type="domain" description="SET" evidence="1">
    <location>
        <begin position="1"/>
        <end position="52"/>
    </location>
</feature>
<proteinExistence type="predicted"/>
<dbReference type="Proteomes" id="UP000499080">
    <property type="component" value="Unassembled WGS sequence"/>
</dbReference>
<evidence type="ECO:0000259" key="1">
    <source>
        <dbReference type="Pfam" id="PF21549"/>
    </source>
</evidence>
<evidence type="ECO:0000313" key="2">
    <source>
        <dbReference type="EMBL" id="GBO22162.1"/>
    </source>
</evidence>
<sequence>MRYVNCADDEEWQTMAAFQYMGKIYYKTYKPVLPYTEILIWYGDDYASKLGIELKGRKYLPPPKEIQSTLQAYTSNINSLKARFQFSGSKPNTTSWIFEAPAPDLAKLIQVKKIPLRWQMFQISKFYHIKRCNFCQAFGHTTKDCHFNIPSCAAHHPTKDCKSNFLFCVNCFSKNNFELTNPSAYHSTKDKSCPCFLQEIDIYKKSRDYIPQ</sequence>
<accession>A0A4Y2VCA3</accession>
<evidence type="ECO:0000313" key="3">
    <source>
        <dbReference type="Proteomes" id="UP000499080"/>
    </source>
</evidence>
<organism evidence="2 3">
    <name type="scientific">Araneus ventricosus</name>
    <name type="common">Orbweaver spider</name>
    <name type="synonym">Epeira ventricosa</name>
    <dbReference type="NCBI Taxonomy" id="182803"/>
    <lineage>
        <taxon>Eukaryota</taxon>
        <taxon>Metazoa</taxon>
        <taxon>Ecdysozoa</taxon>
        <taxon>Arthropoda</taxon>
        <taxon>Chelicerata</taxon>
        <taxon>Arachnida</taxon>
        <taxon>Araneae</taxon>
        <taxon>Araneomorphae</taxon>
        <taxon>Entelegynae</taxon>
        <taxon>Araneoidea</taxon>
        <taxon>Araneidae</taxon>
        <taxon>Araneus</taxon>
    </lineage>
</organism>
<protein>
    <recommendedName>
        <fullName evidence="1">SET domain-containing protein</fullName>
    </recommendedName>
</protein>